<evidence type="ECO:0000313" key="3">
    <source>
        <dbReference type="Proteomes" id="UP000266841"/>
    </source>
</evidence>
<accession>K0SWI8</accession>
<evidence type="ECO:0000313" key="2">
    <source>
        <dbReference type="EMBL" id="EJK70753.1"/>
    </source>
</evidence>
<keyword evidence="3" id="KW-1185">Reference proteome</keyword>
<organism evidence="2 3">
    <name type="scientific">Thalassiosira oceanica</name>
    <name type="common">Marine diatom</name>
    <dbReference type="NCBI Taxonomy" id="159749"/>
    <lineage>
        <taxon>Eukaryota</taxon>
        <taxon>Sar</taxon>
        <taxon>Stramenopiles</taxon>
        <taxon>Ochrophyta</taxon>
        <taxon>Bacillariophyta</taxon>
        <taxon>Coscinodiscophyceae</taxon>
        <taxon>Thalassiosirophycidae</taxon>
        <taxon>Thalassiosirales</taxon>
        <taxon>Thalassiosiraceae</taxon>
        <taxon>Thalassiosira</taxon>
    </lineage>
</organism>
<evidence type="ECO:0000256" key="1">
    <source>
        <dbReference type="SAM" id="MobiDB-lite"/>
    </source>
</evidence>
<sequence length="162" mass="17490">MAFIPQLGTYIHVPSSSRRRLLALAKAERAARTSDRLAMAPMRMMGLPTQLPSTQPAPTLRQSPHHCQHALLVGSAAACTLGPGPCRLLLPSEVGKSRVQEDEEEMESANVDAVGHEGHGGQSRVALRQETDDPNKPYSDIDEELMAMAVPELTKPPPEPSP</sequence>
<protein>
    <submittedName>
        <fullName evidence="2">Uncharacterized protein</fullName>
    </submittedName>
</protein>
<name>K0SWI8_THAOC</name>
<feature type="region of interest" description="Disordered" evidence="1">
    <location>
        <begin position="97"/>
        <end position="142"/>
    </location>
</feature>
<comment type="caution">
    <text evidence="2">The sequence shown here is derived from an EMBL/GenBank/DDBJ whole genome shotgun (WGS) entry which is preliminary data.</text>
</comment>
<dbReference type="AlphaFoldDB" id="K0SWI8"/>
<proteinExistence type="predicted"/>
<gene>
    <name evidence="2" type="ORF">THAOC_07859</name>
</gene>
<dbReference type="EMBL" id="AGNL01008087">
    <property type="protein sequence ID" value="EJK70753.1"/>
    <property type="molecule type" value="Genomic_DNA"/>
</dbReference>
<dbReference type="Proteomes" id="UP000266841">
    <property type="component" value="Unassembled WGS sequence"/>
</dbReference>
<reference evidence="2 3" key="1">
    <citation type="journal article" date="2012" name="Genome Biol.">
        <title>Genome and low-iron response of an oceanic diatom adapted to chronic iron limitation.</title>
        <authorList>
            <person name="Lommer M."/>
            <person name="Specht M."/>
            <person name="Roy A.S."/>
            <person name="Kraemer L."/>
            <person name="Andreson R."/>
            <person name="Gutowska M.A."/>
            <person name="Wolf J."/>
            <person name="Bergner S.V."/>
            <person name="Schilhabel M.B."/>
            <person name="Klostermeier U.C."/>
            <person name="Beiko R.G."/>
            <person name="Rosenstiel P."/>
            <person name="Hippler M."/>
            <person name="Laroche J."/>
        </authorList>
    </citation>
    <scope>NUCLEOTIDE SEQUENCE [LARGE SCALE GENOMIC DNA]</scope>
    <source>
        <strain evidence="2 3">CCMP1005</strain>
    </source>
</reference>